<evidence type="ECO:0000256" key="5">
    <source>
        <dbReference type="ARBA" id="ARBA00022801"/>
    </source>
</evidence>
<dbReference type="AlphaFoldDB" id="A0A3P7DMC0"/>
<dbReference type="CDD" id="cd07378">
    <property type="entry name" value="MPP_ACP5"/>
    <property type="match status" value="1"/>
</dbReference>
<name>A0A3P7DMC0_WUCBA</name>
<dbReference type="GO" id="GO:0003993">
    <property type="term" value="F:acid phosphatase activity"/>
    <property type="evidence" value="ECO:0007669"/>
    <property type="project" value="UniProtKB-EC"/>
</dbReference>
<proteinExistence type="predicted"/>
<dbReference type="Gene3D" id="3.60.21.10">
    <property type="match status" value="1"/>
</dbReference>
<dbReference type="SUPFAM" id="SSF56300">
    <property type="entry name" value="Metallo-dependent phosphatases"/>
    <property type="match status" value="1"/>
</dbReference>
<evidence type="ECO:0000256" key="2">
    <source>
        <dbReference type="ARBA" id="ARBA00012646"/>
    </source>
</evidence>
<keyword evidence="4 8" id="KW-0732">Signal</keyword>
<dbReference type="PANTHER" id="PTHR10161">
    <property type="entry name" value="TARTRATE-RESISTANT ACID PHOSPHATASE TYPE 5"/>
    <property type="match status" value="1"/>
</dbReference>
<evidence type="ECO:0000259" key="9">
    <source>
        <dbReference type="Pfam" id="PF00149"/>
    </source>
</evidence>
<evidence type="ECO:0000313" key="11">
    <source>
        <dbReference type="Proteomes" id="UP000270924"/>
    </source>
</evidence>
<dbReference type="OrthoDB" id="411211at2759"/>
<keyword evidence="5" id="KW-0378">Hydrolase</keyword>
<comment type="catalytic activity">
    <reaction evidence="1">
        <text>a phosphate monoester + H2O = an alcohol + phosphate</text>
        <dbReference type="Rhea" id="RHEA:15017"/>
        <dbReference type="ChEBI" id="CHEBI:15377"/>
        <dbReference type="ChEBI" id="CHEBI:30879"/>
        <dbReference type="ChEBI" id="CHEBI:43474"/>
        <dbReference type="ChEBI" id="CHEBI:67140"/>
        <dbReference type="EC" id="3.1.3.2"/>
    </reaction>
</comment>
<dbReference type="PANTHER" id="PTHR10161:SF14">
    <property type="entry name" value="TARTRATE-RESISTANT ACID PHOSPHATASE TYPE 5"/>
    <property type="match status" value="1"/>
</dbReference>
<feature type="domain" description="Calcineurin-like phosphoesterase" evidence="9">
    <location>
        <begin position="80"/>
        <end position="319"/>
    </location>
</feature>
<dbReference type="Pfam" id="PF00149">
    <property type="entry name" value="Metallophos"/>
    <property type="match status" value="1"/>
</dbReference>
<feature type="chain" id="PRO_5018263524" description="Tartrate-resistant acid phosphatase type 5" evidence="8">
    <location>
        <begin position="19"/>
        <end position="425"/>
    </location>
</feature>
<gene>
    <name evidence="10" type="ORF">WBA_LOCUS4407</name>
</gene>
<dbReference type="EC" id="3.1.3.2" evidence="2"/>
<evidence type="ECO:0000256" key="1">
    <source>
        <dbReference type="ARBA" id="ARBA00000032"/>
    </source>
</evidence>
<dbReference type="Proteomes" id="UP000270924">
    <property type="component" value="Unassembled WGS sequence"/>
</dbReference>
<organism evidence="10 11">
    <name type="scientific">Wuchereria bancrofti</name>
    <dbReference type="NCBI Taxonomy" id="6293"/>
    <lineage>
        <taxon>Eukaryota</taxon>
        <taxon>Metazoa</taxon>
        <taxon>Ecdysozoa</taxon>
        <taxon>Nematoda</taxon>
        <taxon>Chromadorea</taxon>
        <taxon>Rhabditida</taxon>
        <taxon>Spirurina</taxon>
        <taxon>Spiruromorpha</taxon>
        <taxon>Filarioidea</taxon>
        <taxon>Onchocercidae</taxon>
        <taxon>Wuchereria</taxon>
    </lineage>
</organism>
<keyword evidence="11" id="KW-1185">Reference proteome</keyword>
<evidence type="ECO:0000256" key="6">
    <source>
        <dbReference type="ARBA" id="ARBA00029999"/>
    </source>
</evidence>
<evidence type="ECO:0000256" key="8">
    <source>
        <dbReference type="SAM" id="SignalP"/>
    </source>
</evidence>
<reference evidence="10 11" key="1">
    <citation type="submission" date="2018-11" db="EMBL/GenBank/DDBJ databases">
        <authorList>
            <consortium name="Pathogen Informatics"/>
        </authorList>
    </citation>
    <scope>NUCLEOTIDE SEQUENCE [LARGE SCALE GENOMIC DNA]</scope>
</reference>
<evidence type="ECO:0000256" key="4">
    <source>
        <dbReference type="ARBA" id="ARBA00022729"/>
    </source>
</evidence>
<dbReference type="InterPro" id="IPR024927">
    <property type="entry name" value="Acid_PPase"/>
</dbReference>
<accession>A0A3P7DMC0</accession>
<dbReference type="EMBL" id="UYWW01001804">
    <property type="protein sequence ID" value="VDM11021.1"/>
    <property type="molecule type" value="Genomic_DNA"/>
</dbReference>
<feature type="signal peptide" evidence="8">
    <location>
        <begin position="1"/>
        <end position="18"/>
    </location>
</feature>
<dbReference type="InParanoid" id="A0A3P7DMC0"/>
<evidence type="ECO:0000256" key="3">
    <source>
        <dbReference type="ARBA" id="ARBA00015822"/>
    </source>
</evidence>
<dbReference type="InterPro" id="IPR051558">
    <property type="entry name" value="Metallophosphoesterase_PAP"/>
</dbReference>
<protein>
    <recommendedName>
        <fullName evidence="3">Tartrate-resistant acid phosphatase type 5</fullName>
        <ecNumber evidence="2">3.1.3.2</ecNumber>
    </recommendedName>
    <alternativeName>
        <fullName evidence="7">Tartrate-resistant acid ATPase</fullName>
    </alternativeName>
    <alternativeName>
        <fullName evidence="6">Type 5 acid phosphatase</fullName>
    </alternativeName>
</protein>
<dbReference type="InterPro" id="IPR004843">
    <property type="entry name" value="Calcineurin-like_PHP"/>
</dbReference>
<sequence length="425" mass="48104">MLMLTLLLLFLTTVLGGADESLISNVELHQILTPSQKSEQWINLKTEANTENECNFGSYECRLACVNDGICYRNDSNNLRFFLVGDTGGLPIYPYTTYAQKLVAKSLATIGDEKSVHFTVSAGDNIYFTGVKNEFDQRFQASKALQKPWYLIAGNHDHFGNISGQIAYTSRSQRWTYPANYYKVSYAFGKNATLVEFLMTDTILLCGNTRDITEANFVDMILATTNKNPNTPKDPVAAKAELDWIEQQLSRSRFYTEIYFISSFQPEFFKSRADYLFVVGHYPVYSISEHGSLNCLIEKLKPLLEKYHVTAYVAGHDHTLQHIVTEYSLSENAEKIPLHYVISGAASRSDRSVKHIDTVPQGSLHFNYPTGFNPFSQIGFSNGGFIYVDMDSEKAMFTFYNGKGKEKYSCTIIPRGKFTMNETKK</sequence>
<evidence type="ECO:0000256" key="7">
    <source>
        <dbReference type="ARBA" id="ARBA00031589"/>
    </source>
</evidence>
<dbReference type="FunCoup" id="A0A3P7DMC0">
    <property type="interactions" value="75"/>
</dbReference>
<evidence type="ECO:0000313" key="10">
    <source>
        <dbReference type="EMBL" id="VDM11021.1"/>
    </source>
</evidence>
<dbReference type="InterPro" id="IPR029052">
    <property type="entry name" value="Metallo-depent_PP-like"/>
</dbReference>